<keyword evidence="1" id="KW-0472">Membrane</keyword>
<evidence type="ECO:0000313" key="3">
    <source>
        <dbReference type="EnsemblPlants" id="KRH17116"/>
    </source>
</evidence>
<dbReference type="AlphaFoldDB" id="K7M847"/>
<evidence type="ECO:0000313" key="2">
    <source>
        <dbReference type="EMBL" id="KRH17116.1"/>
    </source>
</evidence>
<dbReference type="Gramene" id="KRH17116">
    <property type="protein sequence ID" value="KRH17116"/>
    <property type="gene ID" value="GLYMA_14G199300"/>
</dbReference>
<dbReference type="Proteomes" id="UP000008827">
    <property type="component" value="Chromosome 14"/>
</dbReference>
<keyword evidence="4" id="KW-1185">Reference proteome</keyword>
<protein>
    <submittedName>
        <fullName evidence="2 3">Uncharacterized protein</fullName>
    </submittedName>
</protein>
<keyword evidence="1" id="KW-1133">Transmembrane helix</keyword>
<dbReference type="EMBL" id="CM000847">
    <property type="protein sequence ID" value="KRH17116.1"/>
    <property type="molecule type" value="Genomic_DNA"/>
</dbReference>
<evidence type="ECO:0000313" key="4">
    <source>
        <dbReference type="Proteomes" id="UP000008827"/>
    </source>
</evidence>
<dbReference type="HOGENOM" id="CLU_2675961_0_0_1"/>
<name>K7M847_SOYBN</name>
<keyword evidence="1" id="KW-0812">Transmembrane</keyword>
<dbReference type="STRING" id="3847.K7M847"/>
<accession>K7M847</accession>
<sequence length="75" mass="8721">MNSLTTQIVTWLKQVAVWKFVVFVSTVVGLVCYALSSSFSCLFGEWSMLKIFIFLWSLFPKTPHHTRIFESKMIL</sequence>
<dbReference type="InParanoid" id="K7M847"/>
<organism evidence="3">
    <name type="scientific">Glycine max</name>
    <name type="common">Soybean</name>
    <name type="synonym">Glycine hispida</name>
    <dbReference type="NCBI Taxonomy" id="3847"/>
    <lineage>
        <taxon>Eukaryota</taxon>
        <taxon>Viridiplantae</taxon>
        <taxon>Streptophyta</taxon>
        <taxon>Embryophyta</taxon>
        <taxon>Tracheophyta</taxon>
        <taxon>Spermatophyta</taxon>
        <taxon>Magnoliopsida</taxon>
        <taxon>eudicotyledons</taxon>
        <taxon>Gunneridae</taxon>
        <taxon>Pentapetalae</taxon>
        <taxon>rosids</taxon>
        <taxon>fabids</taxon>
        <taxon>Fabales</taxon>
        <taxon>Fabaceae</taxon>
        <taxon>Papilionoideae</taxon>
        <taxon>50 kb inversion clade</taxon>
        <taxon>NPAAA clade</taxon>
        <taxon>indigoferoid/millettioid clade</taxon>
        <taxon>Phaseoleae</taxon>
        <taxon>Glycine</taxon>
        <taxon>Glycine subgen. Soja</taxon>
    </lineage>
</organism>
<reference evidence="3" key="2">
    <citation type="submission" date="2018-02" db="UniProtKB">
        <authorList>
            <consortium name="EnsemblPlants"/>
        </authorList>
    </citation>
    <scope>IDENTIFICATION</scope>
    <source>
        <strain evidence="3">Williams 82</strain>
    </source>
</reference>
<gene>
    <name evidence="2" type="ORF">GLYMA_14G199300</name>
</gene>
<reference evidence="2" key="3">
    <citation type="submission" date="2018-07" db="EMBL/GenBank/DDBJ databases">
        <title>WGS assembly of Glycine max.</title>
        <authorList>
            <person name="Schmutz J."/>
            <person name="Cannon S."/>
            <person name="Schlueter J."/>
            <person name="Ma J."/>
            <person name="Mitros T."/>
            <person name="Nelson W."/>
            <person name="Hyten D."/>
            <person name="Song Q."/>
            <person name="Thelen J."/>
            <person name="Cheng J."/>
            <person name="Xu D."/>
            <person name="Hellsten U."/>
            <person name="May G."/>
            <person name="Yu Y."/>
            <person name="Sakurai T."/>
            <person name="Umezawa T."/>
            <person name="Bhattacharyya M."/>
            <person name="Sandhu D."/>
            <person name="Valliyodan B."/>
            <person name="Lindquist E."/>
            <person name="Peto M."/>
            <person name="Grant D."/>
            <person name="Shu S."/>
            <person name="Goodstein D."/>
            <person name="Barry K."/>
            <person name="Futrell-Griggs M."/>
            <person name="Abernathy B."/>
            <person name="Du J."/>
            <person name="Tian Z."/>
            <person name="Zhu L."/>
            <person name="Gill N."/>
            <person name="Joshi T."/>
            <person name="Libault M."/>
            <person name="Sethuraman A."/>
            <person name="Zhang X."/>
            <person name="Shinozaki K."/>
            <person name="Nguyen H."/>
            <person name="Wing R."/>
            <person name="Cregan P."/>
            <person name="Specht J."/>
            <person name="Grimwood J."/>
            <person name="Rokhsar D."/>
            <person name="Stacey G."/>
            <person name="Shoemaker R."/>
            <person name="Jackson S."/>
        </authorList>
    </citation>
    <scope>NUCLEOTIDE SEQUENCE</scope>
    <source>
        <tissue evidence="2">Callus</tissue>
    </source>
</reference>
<proteinExistence type="predicted"/>
<evidence type="ECO:0000256" key="1">
    <source>
        <dbReference type="SAM" id="Phobius"/>
    </source>
</evidence>
<dbReference type="PaxDb" id="3847-GLYMA14G37851.1"/>
<reference evidence="2 3" key="1">
    <citation type="journal article" date="2010" name="Nature">
        <title>Genome sequence of the palaeopolyploid soybean.</title>
        <authorList>
            <person name="Schmutz J."/>
            <person name="Cannon S.B."/>
            <person name="Schlueter J."/>
            <person name="Ma J."/>
            <person name="Mitros T."/>
            <person name="Nelson W."/>
            <person name="Hyten D.L."/>
            <person name="Song Q."/>
            <person name="Thelen J.J."/>
            <person name="Cheng J."/>
            <person name="Xu D."/>
            <person name="Hellsten U."/>
            <person name="May G.D."/>
            <person name="Yu Y."/>
            <person name="Sakurai T."/>
            <person name="Umezawa T."/>
            <person name="Bhattacharyya M.K."/>
            <person name="Sandhu D."/>
            <person name="Valliyodan B."/>
            <person name="Lindquist E."/>
            <person name="Peto M."/>
            <person name="Grant D."/>
            <person name="Shu S."/>
            <person name="Goodstein D."/>
            <person name="Barry K."/>
            <person name="Futrell-Griggs M."/>
            <person name="Abernathy B."/>
            <person name="Du J."/>
            <person name="Tian Z."/>
            <person name="Zhu L."/>
            <person name="Gill N."/>
            <person name="Joshi T."/>
            <person name="Libault M."/>
            <person name="Sethuraman A."/>
            <person name="Zhang X.-C."/>
            <person name="Shinozaki K."/>
            <person name="Nguyen H.T."/>
            <person name="Wing R.A."/>
            <person name="Cregan P."/>
            <person name="Specht J."/>
            <person name="Grimwood J."/>
            <person name="Rokhsar D."/>
            <person name="Stacey G."/>
            <person name="Shoemaker R.C."/>
            <person name="Jackson S.A."/>
        </authorList>
    </citation>
    <scope>NUCLEOTIDE SEQUENCE [LARGE SCALE GENOMIC DNA]</scope>
    <source>
        <strain evidence="3">cv. Williams 82</strain>
        <tissue evidence="2">Callus</tissue>
    </source>
</reference>
<dbReference type="EnsemblPlants" id="KRH17116">
    <property type="protein sequence ID" value="KRH17116"/>
    <property type="gene ID" value="GLYMA_14G199300"/>
</dbReference>
<feature type="transmembrane region" description="Helical" evidence="1">
    <location>
        <begin position="16"/>
        <end position="36"/>
    </location>
</feature>